<feature type="region of interest" description="Disordered" evidence="1">
    <location>
        <begin position="1"/>
        <end position="38"/>
    </location>
</feature>
<gene>
    <name evidence="3" type="ORF">FF041_17945</name>
</gene>
<evidence type="ECO:0000313" key="3">
    <source>
        <dbReference type="EMBL" id="MQT02023.1"/>
    </source>
</evidence>
<feature type="region of interest" description="Disordered" evidence="1">
    <location>
        <begin position="747"/>
        <end position="822"/>
    </location>
</feature>
<reference evidence="3 4" key="1">
    <citation type="submission" date="2019-05" db="EMBL/GenBank/DDBJ databases">
        <title>Comparative genomics and metabolomics analyses of clavulanic acid producing Streptomyces species provides insight into specialized metabolism and evolution of beta-lactam biosynthetic gene clusters.</title>
        <authorList>
            <person name="Moore M.A."/>
            <person name="Cruz-Morales P."/>
            <person name="Barona Gomez F."/>
            <person name="Kapil T."/>
        </authorList>
    </citation>
    <scope>NUCLEOTIDE SEQUENCE [LARGE SCALE GENOMIC DNA]</scope>
    <source>
        <strain evidence="3 4">NRRL 5741</strain>
    </source>
</reference>
<feature type="region of interest" description="Disordered" evidence="1">
    <location>
        <begin position="67"/>
        <end position="161"/>
    </location>
</feature>
<dbReference type="AlphaFoldDB" id="A0A646KII6"/>
<feature type="region of interest" description="Disordered" evidence="1">
    <location>
        <begin position="177"/>
        <end position="206"/>
    </location>
</feature>
<proteinExistence type="predicted"/>
<dbReference type="Proteomes" id="UP000419138">
    <property type="component" value="Unassembled WGS sequence"/>
</dbReference>
<evidence type="ECO:0000256" key="1">
    <source>
        <dbReference type="SAM" id="MobiDB-lite"/>
    </source>
</evidence>
<accession>A0A646KII6</accession>
<keyword evidence="2" id="KW-1133">Transmembrane helix</keyword>
<feature type="compositionally biased region" description="Low complexity" evidence="1">
    <location>
        <begin position="128"/>
        <end position="149"/>
    </location>
</feature>
<keyword evidence="2" id="KW-0812">Transmembrane</keyword>
<sequence length="1173" mass="126668">MGRKKRAVASSHPPARVEAGAAQAAAVPPKDDAEAQGKTVNAERMNEAEPGTFDKVAFVAAVEKAIAERAPKNLDQADGFADSGKADEVKAEVQGKVGEGKEASAGEITGTTAAPPDTSAAVVKEVTPLAADRPPGAPAAPDAASAVPDRLPPSATDLSAGPARVNRDMAAARVTETQLRKGNEPAFTSALGHKKKAEQHSATAPGRMRRHEAGELGAATAQAGAVGAEAMAGMAGARVTTGQRVGTGKTGAKGRDEEQRAQVTARLQTVFDGMKKDVEAILTGLDTKVDEQFTREEKAARDALTAEHQREMKAYKKRRYGGWDGWARWGRDLFKGLPAEADKIFDTARRNYIRRMKEVIAGIADLIAAELGRAKKRIKEGRTELQTEVVRLPVGLRAIGRQAAAEFEGRFEELAQSVNDKGTELVDTLAARYTDALKAVDSEIAAEKEKNRGLVDKAREAVTGAINTINELRKLLMGVLAKAGTAIVLILKDPIGFLRNLVTGVGAGLKLFLKNIRTHLQQGIMGWLLGQATAAGLQLPAKFDTRGVFTLLASLLGLSWANIRARLTRRVPEEAVAAAETALPVVADLRRRGATALWDDVRNKVGDLRKTLLDKVIAYATPTIVTAGIMWILSLLNPASAFVRAMKLIIDVITFVVTRARQIIDFVNAVLDSVIAIARGATGAVPALIERALARAIPVLLAFLAALIGIGGVTGRIRQIVQAMSRPVNRLIDQAIDRIAALVRRLGAGRRGPRRPGAAAPGRAPGRIPGGRPERGRRGPSRGPRRPARWRSGGRPDRSGTSAKRGPGSRKDGQDEQKHKERLAARVAMDARRALGRGVAPGEVKGVLSRTLAKWRSRGARKLYLVPHGGNAFKVRAEVNPAWASPAIAWSLPQTPQPQAQPLTFSQVVNPTSARGALSIDNKQGVVVQRVSIGPGQQLLAEIGAYRRPHAEEIVVLYFWKYIKSILANKAQSQEQAATAQQAKKAKKGRPQISMEIDVSMSCCLNCARFVVSFKEFLEEEGFDVTALLRFGSLYGGGQVHQYPTVIPQESLDMDRELFELFMKKGWFGDAVRQVTPEQIDNQERFILRRWGESDRVSLEEAKEGDPWYRLKRSHEHGHVGLSILRRAGVEVAVLTEADVTDVPEEAGKKKKFKKSMKVLKEAIEKVNAKLNP</sequence>
<dbReference type="RefSeq" id="WP_153523714.1">
    <property type="nucleotide sequence ID" value="NZ_JBEPDZ010000007.1"/>
</dbReference>
<dbReference type="OrthoDB" id="4317910at2"/>
<keyword evidence="2" id="KW-0472">Membrane</keyword>
<feature type="transmembrane region" description="Helical" evidence="2">
    <location>
        <begin position="695"/>
        <end position="717"/>
    </location>
</feature>
<feature type="transmembrane region" description="Helical" evidence="2">
    <location>
        <begin position="612"/>
        <end position="633"/>
    </location>
</feature>
<feature type="compositionally biased region" description="Basic and acidic residues" evidence="1">
    <location>
        <begin position="84"/>
        <end position="104"/>
    </location>
</feature>
<evidence type="ECO:0000256" key="2">
    <source>
        <dbReference type="SAM" id="Phobius"/>
    </source>
</evidence>
<evidence type="ECO:0000313" key="4">
    <source>
        <dbReference type="Proteomes" id="UP000419138"/>
    </source>
</evidence>
<organism evidence="3 4">
    <name type="scientific">Streptomyces jumonjinensis</name>
    <dbReference type="NCBI Taxonomy" id="1945"/>
    <lineage>
        <taxon>Bacteria</taxon>
        <taxon>Bacillati</taxon>
        <taxon>Actinomycetota</taxon>
        <taxon>Actinomycetes</taxon>
        <taxon>Kitasatosporales</taxon>
        <taxon>Streptomycetaceae</taxon>
        <taxon>Streptomyces</taxon>
    </lineage>
</organism>
<feature type="compositionally biased region" description="Basic and acidic residues" evidence="1">
    <location>
        <begin position="809"/>
        <end position="822"/>
    </location>
</feature>
<name>A0A646KII6_STRJU</name>
<protein>
    <submittedName>
        <fullName evidence="3">Uncharacterized protein</fullName>
    </submittedName>
</protein>
<keyword evidence="4" id="KW-1185">Reference proteome</keyword>
<comment type="caution">
    <text evidence="3">The sequence shown here is derived from an EMBL/GenBank/DDBJ whole genome shotgun (WGS) entry which is preliminary data.</text>
</comment>
<feature type="compositionally biased region" description="Basic residues" evidence="1">
    <location>
        <begin position="778"/>
        <end position="789"/>
    </location>
</feature>
<feature type="compositionally biased region" description="Low complexity" evidence="1">
    <location>
        <begin position="13"/>
        <end position="28"/>
    </location>
</feature>
<feature type="compositionally biased region" description="Low complexity" evidence="1">
    <location>
        <begin position="755"/>
        <end position="771"/>
    </location>
</feature>
<dbReference type="EMBL" id="VCLA01000145">
    <property type="protein sequence ID" value="MQT02023.1"/>
    <property type="molecule type" value="Genomic_DNA"/>
</dbReference>